<keyword evidence="1" id="KW-0732">Signal</keyword>
<feature type="chain" id="PRO_5010264992" evidence="1">
    <location>
        <begin position="20"/>
        <end position="266"/>
    </location>
</feature>
<keyword evidence="3" id="KW-1185">Reference proteome</keyword>
<evidence type="ECO:0000313" key="3">
    <source>
        <dbReference type="Proteomes" id="UP000186720"/>
    </source>
</evidence>
<protein>
    <submittedName>
        <fullName evidence="2">Uncharacterized protein</fullName>
    </submittedName>
</protein>
<reference evidence="2 3" key="1">
    <citation type="submission" date="2016-11" db="EMBL/GenBank/DDBJ databases">
        <title>Whole Genome Sequencing of Mucilaginibacter polytrichastri RG4-7(T) isolated from the moss sample.</title>
        <authorList>
            <person name="Li Y."/>
        </authorList>
    </citation>
    <scope>NUCLEOTIDE SEQUENCE [LARGE SCALE GENOMIC DNA]</scope>
    <source>
        <strain evidence="2 3">RG4-7</strain>
    </source>
</reference>
<gene>
    <name evidence="2" type="ORF">RG47T_4579</name>
</gene>
<evidence type="ECO:0000313" key="2">
    <source>
        <dbReference type="EMBL" id="OKS89098.1"/>
    </source>
</evidence>
<dbReference type="OrthoDB" id="649238at2"/>
<evidence type="ECO:0000256" key="1">
    <source>
        <dbReference type="SAM" id="SignalP"/>
    </source>
</evidence>
<dbReference type="EMBL" id="MPPL01000001">
    <property type="protein sequence ID" value="OKS89098.1"/>
    <property type="molecule type" value="Genomic_DNA"/>
</dbReference>
<dbReference type="STRING" id="1302689.RG47T_4579"/>
<accession>A0A1Q6A517</accession>
<dbReference type="RefSeq" id="WP_074491863.1">
    <property type="nucleotide sequence ID" value="NZ_FPAM01000007.1"/>
</dbReference>
<sequence>MKHLFVLLLIWISAATAFAQELYVNTEPASNMATNSLGIRVENQGYFKPDFRNRSTVELMYGASKNLMVHGSLYESNFNTNNSHFEGGSVYAKYRFLSVDSVQRHFRGAFFAKLAAINNPVINQEISLEGDNSGVQGGVVFTQLLHKLALSGSASYIRGFNNTGNQVPDGYARNAAAWSLSAGYLLFPKNYTNYKQTNVNLYFELLGKANPGYGQGYADAAPAVQFIFNSVLRLDFSYRTPLWNDMTRNSKNMYLIRLEYNLFNIF</sequence>
<feature type="signal peptide" evidence="1">
    <location>
        <begin position="1"/>
        <end position="19"/>
    </location>
</feature>
<proteinExistence type="predicted"/>
<comment type="caution">
    <text evidence="2">The sequence shown here is derived from an EMBL/GenBank/DDBJ whole genome shotgun (WGS) entry which is preliminary data.</text>
</comment>
<name>A0A1Q6A517_9SPHI</name>
<dbReference type="Proteomes" id="UP000186720">
    <property type="component" value="Unassembled WGS sequence"/>
</dbReference>
<dbReference type="AlphaFoldDB" id="A0A1Q6A517"/>
<organism evidence="2 3">
    <name type="scientific">Mucilaginibacter polytrichastri</name>
    <dbReference type="NCBI Taxonomy" id="1302689"/>
    <lineage>
        <taxon>Bacteria</taxon>
        <taxon>Pseudomonadati</taxon>
        <taxon>Bacteroidota</taxon>
        <taxon>Sphingobacteriia</taxon>
        <taxon>Sphingobacteriales</taxon>
        <taxon>Sphingobacteriaceae</taxon>
        <taxon>Mucilaginibacter</taxon>
    </lineage>
</organism>